<dbReference type="Pfam" id="PF00962">
    <property type="entry name" value="A_deaminase"/>
    <property type="match status" value="1"/>
</dbReference>
<dbReference type="Gene3D" id="3.20.20.140">
    <property type="entry name" value="Metal-dependent hydrolases"/>
    <property type="match status" value="1"/>
</dbReference>
<dbReference type="FunFam" id="3.20.20.140:FF:000039">
    <property type="entry name" value="Adenine deaminase"/>
    <property type="match status" value="1"/>
</dbReference>
<dbReference type="RefSeq" id="WP_102951957.1">
    <property type="nucleotide sequence ID" value="NZ_CP024847.1"/>
</dbReference>
<dbReference type="EMBL" id="CP024847">
    <property type="protein sequence ID" value="AUR52669.1"/>
    <property type="molecule type" value="Genomic_DNA"/>
</dbReference>
<keyword evidence="2 5" id="KW-0378">Hydrolase</keyword>
<dbReference type="GO" id="GO:0000034">
    <property type="term" value="F:adenine deaminase activity"/>
    <property type="evidence" value="ECO:0007669"/>
    <property type="project" value="UniProtKB-UniRule"/>
</dbReference>
<reference evidence="8" key="1">
    <citation type="submission" date="2017-11" db="EMBL/GenBank/DDBJ databases">
        <authorList>
            <person name="Chan K.G."/>
            <person name="Lee L.S."/>
        </authorList>
    </citation>
    <scope>NUCLEOTIDE SEQUENCE [LARGE SCALE GENOMIC DNA]</scope>
    <source>
        <strain evidence="8">DSM 100970</strain>
    </source>
</reference>
<dbReference type="InterPro" id="IPR001365">
    <property type="entry name" value="A_deaminase_dom"/>
</dbReference>
<sequence>MNNLIQNLSKAELHIHIEGSLEPEMMFKLAKRNKIALPYKNIEEIKSAYQFNNLQSFLDLYYQGMAVLQSEDDFYDLMYAYLNKAASQNITQAEIFFDPQGHTSRNIKWDTFMHGFKRAIDEAKANLGINASLIMCFLRHLPESDALKTFDNAMNYRDLFIGVGLDSSEVGHPPSLFKRVFQKARDAGLYLVAHAGEEGDASYVWEAIDELGVHRIDHGNNAINDLSLIRRIAADDLALTMCPLSNQRLQSVPDLAKHQLRKFMEYGVKVTINSDDPAYFGGYLNENYLALTTALKLTPDEIRLIANNSLEACFIQY</sequence>
<feature type="site" description="Important for catalytic activity" evidence="5">
    <location>
        <position position="218"/>
    </location>
</feature>
<keyword evidence="3 5" id="KW-0862">Zinc</keyword>
<dbReference type="Proteomes" id="UP000236655">
    <property type="component" value="Chromosome"/>
</dbReference>
<keyword evidence="4 5" id="KW-0546">Nucleotide metabolism</keyword>
<dbReference type="PANTHER" id="PTHR43114:SF6">
    <property type="entry name" value="ADENINE DEAMINASE"/>
    <property type="match status" value="1"/>
</dbReference>
<evidence type="ECO:0000313" key="7">
    <source>
        <dbReference type="EMBL" id="AUR52669.1"/>
    </source>
</evidence>
<dbReference type="GO" id="GO:0005829">
    <property type="term" value="C:cytosol"/>
    <property type="evidence" value="ECO:0007669"/>
    <property type="project" value="TreeGrafter"/>
</dbReference>
<dbReference type="CDD" id="cd01320">
    <property type="entry name" value="ADA"/>
    <property type="match status" value="1"/>
</dbReference>
<dbReference type="GO" id="GO:0009117">
    <property type="term" value="P:nucleotide metabolic process"/>
    <property type="evidence" value="ECO:0007669"/>
    <property type="project" value="UniProtKB-KW"/>
</dbReference>
<comment type="similarity">
    <text evidence="5">Belongs to the metallo-dependent hydrolases superfamily. Adenosine and AMP deaminases family. Adenine deaminase type 2 subfamily.</text>
</comment>
<keyword evidence="8" id="KW-1185">Reference proteome</keyword>
<dbReference type="KEGG" id="nba:CUN60_10290"/>
<evidence type="ECO:0000313" key="8">
    <source>
        <dbReference type="Proteomes" id="UP000236655"/>
    </source>
</evidence>
<dbReference type="InterPro" id="IPR032466">
    <property type="entry name" value="Metal_Hydrolase"/>
</dbReference>
<evidence type="ECO:0000256" key="3">
    <source>
        <dbReference type="ARBA" id="ARBA00022833"/>
    </source>
</evidence>
<dbReference type="SUPFAM" id="SSF51556">
    <property type="entry name" value="Metallo-dependent hydrolases"/>
    <property type="match status" value="1"/>
</dbReference>
<name>A0A2I7N881_9NEIS</name>
<dbReference type="HAMAP" id="MF_01962">
    <property type="entry name" value="Adenine_deaminase"/>
    <property type="match status" value="1"/>
</dbReference>
<evidence type="ECO:0000256" key="2">
    <source>
        <dbReference type="ARBA" id="ARBA00022801"/>
    </source>
</evidence>
<dbReference type="OrthoDB" id="105475at2"/>
<dbReference type="AlphaFoldDB" id="A0A2I7N881"/>
<comment type="function">
    <text evidence="5">Catalyzes the hydrolytic deamination of adenine to hypoxanthine. Plays an important role in the purine salvage pathway and in nitrogen catabolism.</text>
</comment>
<feature type="active site" description="Proton donor" evidence="5">
    <location>
        <position position="197"/>
    </location>
</feature>
<comment type="catalytic activity">
    <reaction evidence="5">
        <text>adenine + H2O + H(+) = hypoxanthine + NH4(+)</text>
        <dbReference type="Rhea" id="RHEA:23688"/>
        <dbReference type="ChEBI" id="CHEBI:15377"/>
        <dbReference type="ChEBI" id="CHEBI:15378"/>
        <dbReference type="ChEBI" id="CHEBI:16708"/>
        <dbReference type="ChEBI" id="CHEBI:17368"/>
        <dbReference type="ChEBI" id="CHEBI:28938"/>
        <dbReference type="EC" id="3.5.4.2"/>
    </reaction>
</comment>
<dbReference type="NCBIfam" id="TIGR01430">
    <property type="entry name" value="aden_deam"/>
    <property type="match status" value="1"/>
</dbReference>
<dbReference type="GO" id="GO:0006146">
    <property type="term" value="P:adenine catabolic process"/>
    <property type="evidence" value="ECO:0007669"/>
    <property type="project" value="UniProtKB-UniRule"/>
</dbReference>
<dbReference type="InterPro" id="IPR028892">
    <property type="entry name" value="ADE"/>
</dbReference>
<comment type="cofactor">
    <cofactor evidence="5">
        <name>Zn(2+)</name>
        <dbReference type="ChEBI" id="CHEBI:29105"/>
    </cofactor>
    <text evidence="5">Binds 1 zinc ion per subunit.</text>
</comment>
<dbReference type="EC" id="3.5.4.2" evidence="5"/>
<keyword evidence="1 5" id="KW-0479">Metal-binding</keyword>
<organism evidence="7 8">
    <name type="scientific">Aquella oligotrophica</name>
    <dbReference type="NCBI Taxonomy" id="2067065"/>
    <lineage>
        <taxon>Bacteria</taxon>
        <taxon>Pseudomonadati</taxon>
        <taxon>Pseudomonadota</taxon>
        <taxon>Betaproteobacteria</taxon>
        <taxon>Neisseriales</taxon>
        <taxon>Neisseriaceae</taxon>
        <taxon>Aquella</taxon>
    </lineage>
</organism>
<dbReference type="NCBIfam" id="NF006850">
    <property type="entry name" value="PRK09358.1-6"/>
    <property type="match status" value="1"/>
</dbReference>
<feature type="domain" description="Adenosine deaminase" evidence="6">
    <location>
        <begin position="10"/>
        <end position="316"/>
    </location>
</feature>
<evidence type="ECO:0000256" key="5">
    <source>
        <dbReference type="HAMAP-Rule" id="MF_01962"/>
    </source>
</evidence>
<feature type="binding site" evidence="5">
    <location>
        <position position="194"/>
    </location>
    <ligand>
        <name>Zn(2+)</name>
        <dbReference type="ChEBI" id="CHEBI:29105"/>
        <note>catalytic</note>
    </ligand>
</feature>
<evidence type="ECO:0000256" key="1">
    <source>
        <dbReference type="ARBA" id="ARBA00022723"/>
    </source>
</evidence>
<proteinExistence type="inferred from homology"/>
<dbReference type="GO" id="GO:0043103">
    <property type="term" value="P:hypoxanthine salvage"/>
    <property type="evidence" value="ECO:0007669"/>
    <property type="project" value="UniProtKB-UniRule"/>
</dbReference>
<protein>
    <recommendedName>
        <fullName evidence="5">Adenine deaminase</fullName>
        <shortName evidence="5">ADE</shortName>
        <ecNumber evidence="5">3.5.4.2</ecNumber>
    </recommendedName>
    <alternativeName>
        <fullName evidence="5">Adenine aminohydrolase</fullName>
        <shortName evidence="5">AAH</shortName>
    </alternativeName>
</protein>
<feature type="binding site" evidence="5">
    <location>
        <position position="14"/>
    </location>
    <ligand>
        <name>Zn(2+)</name>
        <dbReference type="ChEBI" id="CHEBI:29105"/>
        <note>catalytic</note>
    </ligand>
</feature>
<dbReference type="GO" id="GO:0008270">
    <property type="term" value="F:zinc ion binding"/>
    <property type="evidence" value="ECO:0007669"/>
    <property type="project" value="UniProtKB-UniRule"/>
</dbReference>
<dbReference type="PANTHER" id="PTHR43114">
    <property type="entry name" value="ADENINE DEAMINASE"/>
    <property type="match status" value="1"/>
</dbReference>
<accession>A0A2I7N881</accession>
<dbReference type="InterPro" id="IPR006330">
    <property type="entry name" value="Ado/ade_deaminase"/>
</dbReference>
<feature type="binding site" evidence="5">
    <location>
        <position position="275"/>
    </location>
    <ligand>
        <name>Zn(2+)</name>
        <dbReference type="ChEBI" id="CHEBI:29105"/>
        <note>catalytic</note>
    </ligand>
</feature>
<evidence type="ECO:0000259" key="6">
    <source>
        <dbReference type="Pfam" id="PF00962"/>
    </source>
</evidence>
<evidence type="ECO:0000256" key="4">
    <source>
        <dbReference type="ARBA" id="ARBA00023080"/>
    </source>
</evidence>
<feature type="binding site" evidence="5">
    <location>
        <position position="276"/>
    </location>
    <ligand>
        <name>substrate</name>
    </ligand>
</feature>
<gene>
    <name evidence="7" type="ORF">CUN60_10290</name>
</gene>
<feature type="binding site" evidence="5">
    <location>
        <position position="16"/>
    </location>
    <ligand>
        <name>Zn(2+)</name>
        <dbReference type="ChEBI" id="CHEBI:29105"/>
        <note>catalytic</note>
    </ligand>
</feature>